<keyword evidence="1" id="KW-0812">Transmembrane</keyword>
<evidence type="ECO:0000313" key="7">
    <source>
        <dbReference type="EMBL" id="CAB5012715.1"/>
    </source>
</evidence>
<evidence type="ECO:0000313" key="2">
    <source>
        <dbReference type="EMBL" id="CAB4365810.1"/>
    </source>
</evidence>
<feature type="transmembrane region" description="Helical" evidence="1">
    <location>
        <begin position="214"/>
        <end position="235"/>
    </location>
</feature>
<dbReference type="EMBL" id="CAFBIY010000264">
    <property type="protein sequence ID" value="CAB4853477.1"/>
    <property type="molecule type" value="Genomic_DNA"/>
</dbReference>
<name>A0A6J6AC54_9ZZZZ</name>
<evidence type="ECO:0000256" key="1">
    <source>
        <dbReference type="SAM" id="Phobius"/>
    </source>
</evidence>
<dbReference type="AlphaFoldDB" id="A0A6J6AC54"/>
<keyword evidence="1" id="KW-0472">Membrane</keyword>
<sequence>MAPEEIDHFTLDDFRLRLDSPLFHRDPGASTVEPVSQLRGLTMESDESGSVDAFRAQLIPAAALPPNPLLRDLTVPNPPAGPPAEEVLPQIDEVELQLLQETLETLPPPVYHLSITPPSTPAVEAELNRLAFVPEMEAPLGPVELPAILTGDFPRVITGEHPVAAPFVPSLSQHEMYSVRQPPTPVAPRRNYADLAASLAPPKRRNGHHPIRRFFGIVVLLGLLGAGLFAAKYYFLDQRWSGEVKPLAAEVETARGLSFHTAVKVATLPALEYSTKLIDVTLGIDSSQADTVAGEWRALGLLSGTFDLSQVGLAALADAPAFYDAGAETIYVVDGLPTDLRRFAIQRSLALALLDQEYGWSTRIAHASPSVVRGTRALYEADALAIATSLLDDSERVNVLTQQQALYSAYQIPVSTVPFATTASNRMALALRPYFDGAPSTTRDAVERNALINDGQALDVRRLVSGVAETAEAQSQGMFFWYHVLASRVDADAAWRAALAWRGDSVSVVRGTSGVCVTALVQIDPASFDGAAGVFQAWAAGAPAESNTSVTAVPGGAIGQLTVTACDPGEAVATNDGRVRLSLGGAPLRAEQYRQLQIAYPQLSPQQLACAVYGADAVTTADERSLIDPVGGWAAVAAHPAADPNAAGCVGVGAIIG</sequence>
<dbReference type="EMBL" id="CAFBMT010000046">
    <property type="protein sequence ID" value="CAB4960330.1"/>
    <property type="molecule type" value="Genomic_DNA"/>
</dbReference>
<reference evidence="2" key="1">
    <citation type="submission" date="2020-05" db="EMBL/GenBank/DDBJ databases">
        <authorList>
            <person name="Chiriac C."/>
            <person name="Salcher M."/>
            <person name="Ghai R."/>
            <person name="Kavagutti S V."/>
        </authorList>
    </citation>
    <scope>NUCLEOTIDE SEQUENCE</scope>
</reference>
<protein>
    <submittedName>
        <fullName evidence="2">Unannotated protein</fullName>
    </submittedName>
</protein>
<gene>
    <name evidence="3" type="ORF">UFOPK2656_03097</name>
    <name evidence="4" type="ORF">UFOPK3099_02376</name>
    <name evidence="5" type="ORF">UFOPK3267_03009</name>
    <name evidence="6" type="ORF">UFOPK3651_03468</name>
    <name evidence="7" type="ORF">UFOPK3931_02905</name>
    <name evidence="2" type="ORF">UFOPK4189_03550</name>
</gene>
<evidence type="ECO:0000313" key="5">
    <source>
        <dbReference type="EMBL" id="CAB4853477.1"/>
    </source>
</evidence>
<proteinExistence type="predicted"/>
<evidence type="ECO:0000313" key="6">
    <source>
        <dbReference type="EMBL" id="CAB4960330.1"/>
    </source>
</evidence>
<keyword evidence="1" id="KW-1133">Transmembrane helix</keyword>
<organism evidence="2">
    <name type="scientific">freshwater metagenome</name>
    <dbReference type="NCBI Taxonomy" id="449393"/>
    <lineage>
        <taxon>unclassified sequences</taxon>
        <taxon>metagenomes</taxon>
        <taxon>ecological metagenomes</taxon>
    </lineage>
</organism>
<evidence type="ECO:0000313" key="3">
    <source>
        <dbReference type="EMBL" id="CAB4743821.1"/>
    </source>
</evidence>
<dbReference type="EMBL" id="CAESGF010000050">
    <property type="protein sequence ID" value="CAB4365810.1"/>
    <property type="molecule type" value="Genomic_DNA"/>
</dbReference>
<accession>A0A6J6AC54</accession>
<dbReference type="EMBL" id="CAEZYF010000029">
    <property type="protein sequence ID" value="CAB4743821.1"/>
    <property type="molecule type" value="Genomic_DNA"/>
</dbReference>
<dbReference type="EMBL" id="CAFAAV010000230">
    <property type="protein sequence ID" value="CAB4833610.1"/>
    <property type="molecule type" value="Genomic_DNA"/>
</dbReference>
<evidence type="ECO:0000313" key="4">
    <source>
        <dbReference type="EMBL" id="CAB4833610.1"/>
    </source>
</evidence>
<dbReference type="EMBL" id="CAFBOL010000116">
    <property type="protein sequence ID" value="CAB5012715.1"/>
    <property type="molecule type" value="Genomic_DNA"/>
</dbReference>